<organism evidence="2 3">
    <name type="scientific">Anabaenopsis elenkinii CCIBt3563</name>
    <dbReference type="NCBI Taxonomy" id="2779889"/>
    <lineage>
        <taxon>Bacteria</taxon>
        <taxon>Bacillati</taxon>
        <taxon>Cyanobacteriota</taxon>
        <taxon>Cyanophyceae</taxon>
        <taxon>Nostocales</taxon>
        <taxon>Nodulariaceae</taxon>
        <taxon>Anabaenopsis</taxon>
    </lineage>
</organism>
<dbReference type="KEGG" id="aee:IM676_15255"/>
<feature type="transmembrane region" description="Helical" evidence="1">
    <location>
        <begin position="57"/>
        <end position="79"/>
    </location>
</feature>
<reference evidence="3" key="1">
    <citation type="submission" date="2020-10" db="EMBL/GenBank/DDBJ databases">
        <title>Genome-based taxonomic classification of the species Anabaenopsis elenkinii.</title>
        <authorList>
            <person name="Delbaje E."/>
            <person name="Andreote A.P.D."/>
            <person name="Pellegrinetti T.A."/>
            <person name="Cruz R.B."/>
            <person name="Branco L.H.Z."/>
            <person name="Fiore M.F."/>
        </authorList>
    </citation>
    <scope>NUCLEOTIDE SEQUENCE [LARGE SCALE GENOMIC DNA]</scope>
    <source>
        <strain evidence="3">CCIBt3563</strain>
    </source>
</reference>
<name>A0A7S6RBS4_9CYAN</name>
<keyword evidence="3" id="KW-1185">Reference proteome</keyword>
<evidence type="ECO:0000313" key="3">
    <source>
        <dbReference type="Proteomes" id="UP000593846"/>
    </source>
</evidence>
<accession>A0A7S6RBS4</accession>
<evidence type="ECO:0000256" key="1">
    <source>
        <dbReference type="SAM" id="Phobius"/>
    </source>
</evidence>
<dbReference type="EMBL" id="CP063311">
    <property type="protein sequence ID" value="QOV22043.1"/>
    <property type="molecule type" value="Genomic_DNA"/>
</dbReference>
<gene>
    <name evidence="2" type="ORF">IM676_15255</name>
</gene>
<keyword evidence="1" id="KW-1133">Transmembrane helix</keyword>
<dbReference type="RefSeq" id="WP_200987681.1">
    <property type="nucleotide sequence ID" value="NZ_CP063311.1"/>
</dbReference>
<feature type="transmembrane region" description="Helical" evidence="1">
    <location>
        <begin position="140"/>
        <end position="159"/>
    </location>
</feature>
<dbReference type="Proteomes" id="UP000593846">
    <property type="component" value="Chromosome"/>
</dbReference>
<protein>
    <recommendedName>
        <fullName evidence="4">DUF4149 domain-containing protein</fullName>
    </recommendedName>
</protein>
<keyword evidence="1" id="KW-0472">Membrane</keyword>
<feature type="transmembrane region" description="Helical" evidence="1">
    <location>
        <begin position="91"/>
        <end position="110"/>
    </location>
</feature>
<sequence>MNTISTVEFKRPTWETAIILALGFWLSSSLVLDWVIMPSLYLSGMMSQTDFTMAGYAIFWNFNRMELLSASVVLTGVLALSQAKSRWNPRVIVFALMLLAVTLVDTYFLTPQMCAVGMNLNLFATTATIPGEMNVLHSGYFVLEILKVLAAGTLLKWCWQQQV</sequence>
<evidence type="ECO:0008006" key="4">
    <source>
        <dbReference type="Google" id="ProtNLM"/>
    </source>
</evidence>
<evidence type="ECO:0000313" key="2">
    <source>
        <dbReference type="EMBL" id="QOV22043.1"/>
    </source>
</evidence>
<proteinExistence type="predicted"/>
<keyword evidence="1" id="KW-0812">Transmembrane</keyword>
<dbReference type="AlphaFoldDB" id="A0A7S6RBS4"/>
<feature type="transmembrane region" description="Helical" evidence="1">
    <location>
        <begin position="17"/>
        <end position="37"/>
    </location>
</feature>